<comment type="caution">
    <text evidence="1">The sequence shown here is derived from an EMBL/GenBank/DDBJ whole genome shotgun (WGS) entry which is preliminary data.</text>
</comment>
<organism evidence="1 2">
    <name type="scientific">Sphaerodactylus townsendi</name>
    <dbReference type="NCBI Taxonomy" id="933632"/>
    <lineage>
        <taxon>Eukaryota</taxon>
        <taxon>Metazoa</taxon>
        <taxon>Chordata</taxon>
        <taxon>Craniata</taxon>
        <taxon>Vertebrata</taxon>
        <taxon>Euteleostomi</taxon>
        <taxon>Lepidosauria</taxon>
        <taxon>Squamata</taxon>
        <taxon>Bifurcata</taxon>
        <taxon>Gekkota</taxon>
        <taxon>Sphaerodactylidae</taxon>
        <taxon>Sphaerodactylus</taxon>
    </lineage>
</organism>
<evidence type="ECO:0000313" key="1">
    <source>
        <dbReference type="EMBL" id="KAH8007275.1"/>
    </source>
</evidence>
<evidence type="ECO:0000313" key="2">
    <source>
        <dbReference type="Proteomes" id="UP000827872"/>
    </source>
</evidence>
<reference evidence="1" key="1">
    <citation type="submission" date="2021-08" db="EMBL/GenBank/DDBJ databases">
        <title>The first chromosome-level gecko genome reveals the dynamic sex chromosomes of Neotropical dwarf geckos (Sphaerodactylidae: Sphaerodactylus).</title>
        <authorList>
            <person name="Pinto B.J."/>
            <person name="Keating S.E."/>
            <person name="Gamble T."/>
        </authorList>
    </citation>
    <scope>NUCLEOTIDE SEQUENCE</scope>
    <source>
        <strain evidence="1">TG3544</strain>
    </source>
</reference>
<dbReference type="Proteomes" id="UP000827872">
    <property type="component" value="Linkage Group LG06"/>
</dbReference>
<protein>
    <submittedName>
        <fullName evidence="1">Uncharacterized protein</fullName>
    </submittedName>
</protein>
<sequence>MEQTLSEMLNVEEEALKSDVASVAPLIEQSAPHRSAFGFGVGPSVHSSPFGHREAIGLGRQLKTYKSVQSMVLDILADWYSYLDSEGEGSSLPMARSAIKVTAEEDRLFYMGVLKRSSPLSETAHDSKVELMEPKAPLIKQKKQMVIKQKKQMAIQPFLTKVGLELKPWKQAYDHRH</sequence>
<gene>
    <name evidence="1" type="ORF">K3G42_019462</name>
</gene>
<dbReference type="EMBL" id="CM037619">
    <property type="protein sequence ID" value="KAH8007275.1"/>
    <property type="molecule type" value="Genomic_DNA"/>
</dbReference>
<proteinExistence type="predicted"/>
<keyword evidence="2" id="KW-1185">Reference proteome</keyword>
<name>A0ACB8FQQ1_9SAUR</name>
<accession>A0ACB8FQQ1</accession>